<reference evidence="1 2" key="1">
    <citation type="submission" date="2022-08" db="EMBL/GenBank/DDBJ databases">
        <title>Bacterial and archaeal communities from various locations to study Microbial Dark Matter (Phase II).</title>
        <authorList>
            <person name="Stepanauskas R."/>
        </authorList>
    </citation>
    <scope>NUCLEOTIDE SEQUENCE [LARGE SCALE GENOMIC DNA]</scope>
    <source>
        <strain evidence="1 2">PD1</strain>
    </source>
</reference>
<dbReference type="InterPro" id="IPR037914">
    <property type="entry name" value="SpoVT-AbrB_sf"/>
</dbReference>
<dbReference type="Proteomes" id="UP001204798">
    <property type="component" value="Unassembled WGS sequence"/>
</dbReference>
<protein>
    <submittedName>
        <fullName evidence="1">Bifunctional DNA-binding transcriptional regulator/antitoxin component of YhaV-PrlF toxin-antitoxin module</fullName>
    </submittedName>
</protein>
<gene>
    <name evidence="1" type="ORF">M2350_001685</name>
</gene>
<evidence type="ECO:0000313" key="1">
    <source>
        <dbReference type="EMBL" id="MCS3919272.1"/>
    </source>
</evidence>
<keyword evidence="2" id="KW-1185">Reference proteome</keyword>
<sequence>MATQEKVAVPKIFSVRIRKDGSIPVPKELLEAVQWQPDDEVLVFAEEGHIVAMTRQQLADSIVKLLQELKDADWDWLEREREKDDPKRL</sequence>
<evidence type="ECO:0000313" key="2">
    <source>
        <dbReference type="Proteomes" id="UP001204798"/>
    </source>
</evidence>
<dbReference type="SUPFAM" id="SSF89447">
    <property type="entry name" value="AbrB/MazE/MraZ-like"/>
    <property type="match status" value="1"/>
</dbReference>
<name>A0ABT2EMX8_9BACT</name>
<organism evidence="1 2">
    <name type="scientific">Candidatus Fervidibacter sacchari</name>
    <dbReference type="NCBI Taxonomy" id="1448929"/>
    <lineage>
        <taxon>Bacteria</taxon>
        <taxon>Candidatus Fervidibacterota</taxon>
        <taxon>Candidatus Fervidibacter</taxon>
    </lineage>
</organism>
<keyword evidence="1" id="KW-0238">DNA-binding</keyword>
<comment type="caution">
    <text evidence="1">The sequence shown here is derived from an EMBL/GenBank/DDBJ whole genome shotgun (WGS) entry which is preliminary data.</text>
</comment>
<proteinExistence type="predicted"/>
<dbReference type="GO" id="GO:0003677">
    <property type="term" value="F:DNA binding"/>
    <property type="evidence" value="ECO:0007669"/>
    <property type="project" value="UniProtKB-KW"/>
</dbReference>
<dbReference type="EMBL" id="JANUCP010000003">
    <property type="protein sequence ID" value="MCS3919272.1"/>
    <property type="molecule type" value="Genomic_DNA"/>
</dbReference>
<accession>A0ABT2EMX8</accession>
<dbReference type="RefSeq" id="WP_259095533.1">
    <property type="nucleotide sequence ID" value="NZ_CP130454.1"/>
</dbReference>